<reference evidence="1" key="1">
    <citation type="submission" date="2021-03" db="EMBL/GenBank/DDBJ databases">
        <authorList>
            <person name="Tagirdzhanova G."/>
        </authorList>
    </citation>
    <scope>NUCLEOTIDE SEQUENCE</scope>
</reference>
<dbReference type="SUPFAM" id="SSF81301">
    <property type="entry name" value="Nucleotidyltransferase"/>
    <property type="match status" value="1"/>
</dbReference>
<proteinExistence type="predicted"/>
<dbReference type="InterPro" id="IPR007344">
    <property type="entry name" value="GrpB/CoaE"/>
</dbReference>
<dbReference type="Gene3D" id="3.30.460.10">
    <property type="entry name" value="Beta Polymerase, domain 2"/>
    <property type="match status" value="1"/>
</dbReference>
<comment type="caution">
    <text evidence="1">The sequence shown here is derived from an EMBL/GenBank/DDBJ whole genome shotgun (WGS) entry which is preliminary data.</text>
</comment>
<name>A0A8H3J7E4_9LECA</name>
<evidence type="ECO:0000313" key="1">
    <source>
        <dbReference type="EMBL" id="CAF9941894.1"/>
    </source>
</evidence>
<evidence type="ECO:0000313" key="2">
    <source>
        <dbReference type="Proteomes" id="UP000664203"/>
    </source>
</evidence>
<dbReference type="OrthoDB" id="630895at2759"/>
<sequence>MEIWIYEYQESWPSDFQKVKEELAFDLALAKVSYLSIEHVGSTAVPGLKGKDIIDILIVIPAANFKHVILQQFKGALMLGEKQGGYYYLGNGGVQGRWSFKLHPGDPDTERVNRHVYVAAEGSMPHRNYLALRDTLRKEPELRDEYGAVKLEASVGEYHNIMQYATKKNDIIRKILRKAGWSEEEIDEKESQAVKDWPHKLEI</sequence>
<organism evidence="1 2">
    <name type="scientific">Alectoria fallacina</name>
    <dbReference type="NCBI Taxonomy" id="1903189"/>
    <lineage>
        <taxon>Eukaryota</taxon>
        <taxon>Fungi</taxon>
        <taxon>Dikarya</taxon>
        <taxon>Ascomycota</taxon>
        <taxon>Pezizomycotina</taxon>
        <taxon>Lecanoromycetes</taxon>
        <taxon>OSLEUM clade</taxon>
        <taxon>Lecanoromycetidae</taxon>
        <taxon>Lecanorales</taxon>
        <taxon>Lecanorineae</taxon>
        <taxon>Parmeliaceae</taxon>
        <taxon>Alectoria</taxon>
    </lineage>
</organism>
<dbReference type="AlphaFoldDB" id="A0A8H3J7E4"/>
<dbReference type="PANTHER" id="PTHR34822">
    <property type="entry name" value="GRPB DOMAIN PROTEIN (AFU_ORTHOLOGUE AFUA_1G01530)"/>
    <property type="match status" value="1"/>
</dbReference>
<accession>A0A8H3J7E4</accession>
<dbReference type="Proteomes" id="UP000664203">
    <property type="component" value="Unassembled WGS sequence"/>
</dbReference>
<protein>
    <recommendedName>
        <fullName evidence="3">GrpB family protein</fullName>
    </recommendedName>
</protein>
<dbReference type="EMBL" id="CAJPDR010000696">
    <property type="protein sequence ID" value="CAF9941894.1"/>
    <property type="molecule type" value="Genomic_DNA"/>
</dbReference>
<dbReference type="Pfam" id="PF04229">
    <property type="entry name" value="GrpB"/>
    <property type="match status" value="1"/>
</dbReference>
<evidence type="ECO:0008006" key="3">
    <source>
        <dbReference type="Google" id="ProtNLM"/>
    </source>
</evidence>
<keyword evidence="2" id="KW-1185">Reference proteome</keyword>
<dbReference type="PANTHER" id="PTHR34822:SF1">
    <property type="entry name" value="GRPB FAMILY PROTEIN"/>
    <property type="match status" value="1"/>
</dbReference>
<dbReference type="InterPro" id="IPR043519">
    <property type="entry name" value="NT_sf"/>
</dbReference>
<gene>
    <name evidence="1" type="ORF">ALECFALPRED_009371</name>
</gene>